<evidence type="ECO:0000256" key="13">
    <source>
        <dbReference type="PIRNR" id="PIRNR006769"/>
    </source>
</evidence>
<comment type="pathway">
    <text evidence="2 13">Cofactor biosynthesis; riboflavin biosynthesis; 5-amino-6-(D-ribitylamino)uracil from GTP: step 2/4.</text>
</comment>
<comment type="similarity">
    <text evidence="5 13">In the C-terminal section; belongs to the HTP reductase family.</text>
</comment>
<keyword evidence="9 13" id="KW-0862">Zinc</keyword>
<evidence type="ECO:0000313" key="17">
    <source>
        <dbReference type="EMBL" id="ANJ71620.1"/>
    </source>
</evidence>
<feature type="binding site" evidence="16">
    <location>
        <position position="90"/>
    </location>
    <ligand>
        <name>Zn(2+)</name>
        <dbReference type="ChEBI" id="CHEBI:29105"/>
        <note>catalytic</note>
    </ligand>
</feature>
<dbReference type="Gene3D" id="3.40.140.10">
    <property type="entry name" value="Cytidine Deaminase, domain 2"/>
    <property type="match status" value="1"/>
</dbReference>
<dbReference type="InterPro" id="IPR002125">
    <property type="entry name" value="CMP_dCMP_dom"/>
</dbReference>
<dbReference type="PROSITE" id="PS00903">
    <property type="entry name" value="CYT_DCMP_DEAMINASES_1"/>
    <property type="match status" value="1"/>
</dbReference>
<dbReference type="SUPFAM" id="SSF53597">
    <property type="entry name" value="Dihydrofolate reductase-like"/>
    <property type="match status" value="1"/>
</dbReference>
<keyword evidence="12" id="KW-0511">Multifunctional enzyme</keyword>
<feature type="binding site" evidence="15">
    <location>
        <begin position="302"/>
        <end position="308"/>
    </location>
    <ligand>
        <name>NADP(+)</name>
        <dbReference type="ChEBI" id="CHEBI:58349"/>
    </ligand>
</feature>
<evidence type="ECO:0000256" key="4">
    <source>
        <dbReference type="ARBA" id="ARBA00005259"/>
    </source>
</evidence>
<dbReference type="STRING" id="190721.ACS15_0818"/>
<evidence type="ECO:0000256" key="11">
    <source>
        <dbReference type="ARBA" id="ARBA00023002"/>
    </source>
</evidence>
<dbReference type="InterPro" id="IPR004794">
    <property type="entry name" value="Eubact_RibD"/>
</dbReference>
<dbReference type="NCBIfam" id="TIGR00326">
    <property type="entry name" value="eubact_ribD"/>
    <property type="match status" value="1"/>
</dbReference>
<dbReference type="EMBL" id="CP016022">
    <property type="protein sequence ID" value="ANJ71620.1"/>
    <property type="molecule type" value="Genomic_DNA"/>
</dbReference>
<evidence type="ECO:0000256" key="3">
    <source>
        <dbReference type="ARBA" id="ARBA00004910"/>
    </source>
</evidence>
<dbReference type="GO" id="GO:0008835">
    <property type="term" value="F:diaminohydroxyphosphoribosylaminopyrimidine deaminase activity"/>
    <property type="evidence" value="ECO:0007669"/>
    <property type="project" value="UniProtKB-EC"/>
</dbReference>
<evidence type="ECO:0000256" key="5">
    <source>
        <dbReference type="ARBA" id="ARBA00007417"/>
    </source>
</evidence>
<proteinExistence type="inferred from homology"/>
<evidence type="ECO:0000256" key="10">
    <source>
        <dbReference type="ARBA" id="ARBA00022857"/>
    </source>
</evidence>
<protein>
    <recommendedName>
        <fullName evidence="13">Riboflavin biosynthesis protein RibD</fullName>
    </recommendedName>
    <domain>
        <recommendedName>
            <fullName evidence="13">Diaminohydroxyphosphoribosylaminopyrimidine deaminase</fullName>
            <shortName evidence="13">DRAP deaminase</shortName>
            <ecNumber evidence="13">3.5.4.26</ecNumber>
        </recommendedName>
        <alternativeName>
            <fullName evidence="13">Riboflavin-specific deaminase</fullName>
        </alternativeName>
    </domain>
    <domain>
        <recommendedName>
            <fullName evidence="13">5-amino-6-(5-phosphoribosylamino)uracil reductase</fullName>
            <ecNumber evidence="13">1.1.1.193</ecNumber>
        </recommendedName>
        <alternativeName>
            <fullName evidence="13">HTP reductase</fullName>
        </alternativeName>
    </domain>
</protein>
<comment type="function">
    <text evidence="1 13">Converts 2,5-diamino-6-(ribosylamino)-4(3h)-pyrimidinone 5'-phosphate into 5-amino-6-(ribosylamino)-2,4(1h,3h)-pyrimidinedione 5'-phosphate.</text>
</comment>
<evidence type="ECO:0000313" key="18">
    <source>
        <dbReference type="Proteomes" id="UP000078572"/>
    </source>
</evidence>
<dbReference type="OrthoDB" id="9800865at2"/>
<dbReference type="NCBIfam" id="TIGR00227">
    <property type="entry name" value="ribD_Cterm"/>
    <property type="match status" value="1"/>
</dbReference>
<feature type="binding site" evidence="15">
    <location>
        <position position="190"/>
    </location>
    <ligand>
        <name>substrate</name>
    </ligand>
</feature>
<feature type="binding site" evidence="15">
    <location>
        <position position="210"/>
    </location>
    <ligand>
        <name>substrate</name>
    </ligand>
</feature>
<reference evidence="18" key="1">
    <citation type="submission" date="2016-06" db="EMBL/GenBank/DDBJ databases">
        <authorList>
            <person name="Xu Y."/>
            <person name="Nagy A."/>
            <person name="Yan X."/>
            <person name="Kim S.W."/>
            <person name="Haley B."/>
            <person name="Liu N.T."/>
            <person name="Nou X."/>
        </authorList>
    </citation>
    <scope>NUCLEOTIDE SEQUENCE [LARGE SCALE GENOMIC DNA]</scope>
    <source>
        <strain evidence="18">ATCC 49129</strain>
    </source>
</reference>
<dbReference type="EC" id="3.5.4.26" evidence="13"/>
<dbReference type="InterPro" id="IPR011549">
    <property type="entry name" value="RibD_C"/>
</dbReference>
<feature type="binding site" evidence="16">
    <location>
        <position position="53"/>
    </location>
    <ligand>
        <name>Zn(2+)</name>
        <dbReference type="ChEBI" id="CHEBI:29105"/>
        <note>catalytic</note>
    </ligand>
</feature>
<accession>A0A191ZU07</accession>
<evidence type="ECO:0000256" key="14">
    <source>
        <dbReference type="PIRSR" id="PIRSR006769-1"/>
    </source>
</evidence>
<feature type="binding site" evidence="15">
    <location>
        <position position="202"/>
    </location>
    <ligand>
        <name>NADP(+)</name>
        <dbReference type="ChEBI" id="CHEBI:58349"/>
    </ligand>
</feature>
<feature type="binding site" evidence="15">
    <location>
        <position position="174"/>
    </location>
    <ligand>
        <name>substrate</name>
    </ligand>
</feature>
<dbReference type="PANTHER" id="PTHR38011">
    <property type="entry name" value="DIHYDROFOLATE REDUCTASE FAMILY PROTEIN (AFU_ORTHOLOGUE AFUA_8G06820)"/>
    <property type="match status" value="1"/>
</dbReference>
<comment type="pathway">
    <text evidence="3 13">Cofactor biosynthesis; riboflavin biosynthesis; 5-amino-6-(D-ribitylamino)uracil from GTP: step 3/4.</text>
</comment>
<feature type="binding site" evidence="15">
    <location>
        <position position="176"/>
    </location>
    <ligand>
        <name>NADP(+)</name>
        <dbReference type="ChEBI" id="CHEBI:58349"/>
    </ligand>
</feature>
<keyword evidence="8 13" id="KW-0378">Hydrolase</keyword>
<evidence type="ECO:0000256" key="16">
    <source>
        <dbReference type="PIRSR" id="PIRSR006769-3"/>
    </source>
</evidence>
<keyword evidence="7 13" id="KW-0479">Metal-binding</keyword>
<dbReference type="Gene3D" id="3.40.430.10">
    <property type="entry name" value="Dihydrofolate Reductase, subunit A"/>
    <property type="match status" value="1"/>
</dbReference>
<dbReference type="CDD" id="cd01284">
    <property type="entry name" value="Riboflavin_deaminase-reductase"/>
    <property type="match status" value="1"/>
</dbReference>
<evidence type="ECO:0000256" key="6">
    <source>
        <dbReference type="ARBA" id="ARBA00022619"/>
    </source>
</evidence>
<dbReference type="Proteomes" id="UP000078572">
    <property type="component" value="Chromosome 1"/>
</dbReference>
<name>A0A191ZU07_9RALS</name>
<dbReference type="InterPro" id="IPR016193">
    <property type="entry name" value="Cytidine_deaminase-like"/>
</dbReference>
<dbReference type="UniPathway" id="UPA00275">
    <property type="reaction ID" value="UER00401"/>
</dbReference>
<keyword evidence="11 13" id="KW-0560">Oxidoreductase</keyword>
<dbReference type="RefSeq" id="WP_064802062.1">
    <property type="nucleotide sequence ID" value="NZ_CP016022.1"/>
</dbReference>
<dbReference type="EC" id="1.1.1.193" evidence="13"/>
<dbReference type="InterPro" id="IPR024072">
    <property type="entry name" value="DHFR-like_dom_sf"/>
</dbReference>
<dbReference type="Pfam" id="PF01872">
    <property type="entry name" value="RibD_C"/>
    <property type="match status" value="1"/>
</dbReference>
<evidence type="ECO:0000256" key="7">
    <source>
        <dbReference type="ARBA" id="ARBA00022723"/>
    </source>
</evidence>
<evidence type="ECO:0000256" key="2">
    <source>
        <dbReference type="ARBA" id="ARBA00004882"/>
    </source>
</evidence>
<dbReference type="GeneID" id="61525097"/>
<feature type="binding site" evidence="15">
    <location>
        <position position="228"/>
    </location>
    <ligand>
        <name>NADP(+)</name>
        <dbReference type="ChEBI" id="CHEBI:58349"/>
    </ligand>
</feature>
<feature type="binding site" evidence="15">
    <location>
        <position position="213"/>
    </location>
    <ligand>
        <name>substrate</name>
    </ligand>
</feature>
<evidence type="ECO:0000256" key="8">
    <source>
        <dbReference type="ARBA" id="ARBA00022801"/>
    </source>
</evidence>
<dbReference type="PROSITE" id="PS51747">
    <property type="entry name" value="CYT_DCMP_DEAMINASES_2"/>
    <property type="match status" value="1"/>
</dbReference>
<comment type="similarity">
    <text evidence="4 13">In the N-terminal section; belongs to the cytidine and deoxycytidylate deaminase family.</text>
</comment>
<dbReference type="InterPro" id="IPR016192">
    <property type="entry name" value="APOBEC/CMP_deaminase_Zn-bd"/>
</dbReference>
<evidence type="ECO:0000256" key="1">
    <source>
        <dbReference type="ARBA" id="ARBA00002151"/>
    </source>
</evidence>
<dbReference type="GO" id="GO:0008703">
    <property type="term" value="F:5-amino-6-(5-phosphoribosylamino)uracil reductase activity"/>
    <property type="evidence" value="ECO:0007669"/>
    <property type="project" value="UniProtKB-EC"/>
</dbReference>
<dbReference type="GO" id="GO:0008270">
    <property type="term" value="F:zinc ion binding"/>
    <property type="evidence" value="ECO:0007669"/>
    <property type="project" value="InterPro"/>
</dbReference>
<dbReference type="PANTHER" id="PTHR38011:SF7">
    <property type="entry name" value="2,5-DIAMINO-6-RIBOSYLAMINO-4(3H)-PYRIMIDINONE 5'-PHOSPHATE REDUCTASE"/>
    <property type="match status" value="1"/>
</dbReference>
<dbReference type="SUPFAM" id="SSF53927">
    <property type="entry name" value="Cytidine deaminase-like"/>
    <property type="match status" value="1"/>
</dbReference>
<dbReference type="AlphaFoldDB" id="A0A191ZU07"/>
<dbReference type="FunFam" id="3.40.140.10:FF:000025">
    <property type="entry name" value="Riboflavin biosynthesis protein RibD"/>
    <property type="match status" value="1"/>
</dbReference>
<keyword evidence="10 13" id="KW-0521">NADP</keyword>
<dbReference type="Pfam" id="PF00383">
    <property type="entry name" value="dCMP_cyt_deam_1"/>
    <property type="match status" value="1"/>
</dbReference>
<feature type="binding site" evidence="15">
    <location>
        <position position="160"/>
    </location>
    <ligand>
        <name>NADP(+)</name>
        <dbReference type="ChEBI" id="CHEBI:58349"/>
    </ligand>
</feature>
<comment type="catalytic activity">
    <reaction evidence="13">
        <text>2,5-diamino-6-hydroxy-4-(5-phosphoribosylamino)-pyrimidine + H2O + H(+) = 5-amino-6-(5-phospho-D-ribosylamino)uracil + NH4(+)</text>
        <dbReference type="Rhea" id="RHEA:21868"/>
        <dbReference type="ChEBI" id="CHEBI:15377"/>
        <dbReference type="ChEBI" id="CHEBI:15378"/>
        <dbReference type="ChEBI" id="CHEBI:28938"/>
        <dbReference type="ChEBI" id="CHEBI:58453"/>
        <dbReference type="ChEBI" id="CHEBI:58614"/>
        <dbReference type="EC" id="3.5.4.26"/>
    </reaction>
</comment>
<feature type="binding site" evidence="16">
    <location>
        <position position="81"/>
    </location>
    <ligand>
        <name>Zn(2+)</name>
        <dbReference type="ChEBI" id="CHEBI:29105"/>
        <note>catalytic</note>
    </ligand>
</feature>
<feature type="binding site" evidence="15">
    <location>
        <position position="206"/>
    </location>
    <ligand>
        <name>substrate</name>
    </ligand>
</feature>
<feature type="active site" description="Proton donor" evidence="14">
    <location>
        <position position="55"/>
    </location>
</feature>
<dbReference type="InterPro" id="IPR050765">
    <property type="entry name" value="Riboflavin_Biosynth_HTPR"/>
</dbReference>
<keyword evidence="18" id="KW-1185">Reference proteome</keyword>
<comment type="catalytic activity">
    <reaction evidence="13">
        <text>5-amino-6-(5-phospho-D-ribitylamino)uracil + NADP(+) = 5-amino-6-(5-phospho-D-ribosylamino)uracil + NADPH + H(+)</text>
        <dbReference type="Rhea" id="RHEA:17845"/>
        <dbReference type="ChEBI" id="CHEBI:15378"/>
        <dbReference type="ChEBI" id="CHEBI:57783"/>
        <dbReference type="ChEBI" id="CHEBI:58349"/>
        <dbReference type="ChEBI" id="CHEBI:58421"/>
        <dbReference type="ChEBI" id="CHEBI:58453"/>
        <dbReference type="EC" id="1.1.1.193"/>
    </reaction>
</comment>
<dbReference type="GO" id="GO:0009231">
    <property type="term" value="P:riboflavin biosynthetic process"/>
    <property type="evidence" value="ECO:0007669"/>
    <property type="project" value="UniProtKB-UniPathway"/>
</dbReference>
<organism evidence="17 18">
    <name type="scientific">Ralstonia insidiosa</name>
    <dbReference type="NCBI Taxonomy" id="190721"/>
    <lineage>
        <taxon>Bacteria</taxon>
        <taxon>Pseudomonadati</taxon>
        <taxon>Pseudomonadota</taxon>
        <taxon>Betaproteobacteria</taxon>
        <taxon>Burkholderiales</taxon>
        <taxon>Burkholderiaceae</taxon>
        <taxon>Ralstonia</taxon>
    </lineage>
</organism>
<dbReference type="PIRSF" id="PIRSF006769">
    <property type="entry name" value="RibD"/>
    <property type="match status" value="1"/>
</dbReference>
<gene>
    <name evidence="17" type="ORF">A9Y76_03620</name>
</gene>
<dbReference type="InterPro" id="IPR002734">
    <property type="entry name" value="RibDG_C"/>
</dbReference>
<sequence length="370" mass="40204">MFSDFDHAMMQRALALAEKGLFTTTPNPRVGCVLVHGDTVIGEGYTQPAGQDHAEIQAIKDAQSRGQDVRGATAYVTLEPCSHFGRTPPCADRLVEAGITRVVAAMEDPNPAVSGRGLQKLRDAGVDVRCGLLEREARELNIGFVSRMTRGTPWVRVKVGASLDGRTALDNGVSQWITETEARNDGHRWRARACAILTGIGTVREDNPRLTVRAVTTPRQPRRILVDSALDVPLDAHILTADGHHEPTLIFAAQPEAGRMRALAERGAEVVLLPNAAGKVDLPAMLRELGRREINELHVEAGFKLNGSLLREGLVDEILVYLAPKVLGSGQGMFNMGPLQTLEGAAEFFFHDISRIGGDLRILARRNPTD</sequence>
<evidence type="ECO:0000256" key="15">
    <source>
        <dbReference type="PIRSR" id="PIRSR006769-2"/>
    </source>
</evidence>
<comment type="cofactor">
    <cofactor evidence="13 16">
        <name>Zn(2+)</name>
        <dbReference type="ChEBI" id="CHEBI:29105"/>
    </cofactor>
    <text evidence="13 16">Binds 1 zinc ion.</text>
</comment>
<dbReference type="GO" id="GO:0050661">
    <property type="term" value="F:NADP binding"/>
    <property type="evidence" value="ECO:0007669"/>
    <property type="project" value="InterPro"/>
</dbReference>
<evidence type="ECO:0000256" key="12">
    <source>
        <dbReference type="ARBA" id="ARBA00023268"/>
    </source>
</evidence>
<feature type="binding site" evidence="15">
    <location>
        <position position="300"/>
    </location>
    <ligand>
        <name>substrate</name>
    </ligand>
</feature>
<keyword evidence="6 13" id="KW-0686">Riboflavin biosynthesis</keyword>
<evidence type="ECO:0000256" key="9">
    <source>
        <dbReference type="ARBA" id="ARBA00022833"/>
    </source>
</evidence>